<dbReference type="RefSeq" id="XP_002635145.1">
    <property type="nucleotide sequence ID" value="XM_002635099.1"/>
</dbReference>
<feature type="transmembrane region" description="Helical" evidence="1">
    <location>
        <begin position="87"/>
        <end position="113"/>
    </location>
</feature>
<feature type="transmembrane region" description="Helical" evidence="1">
    <location>
        <begin position="45"/>
        <end position="66"/>
    </location>
</feature>
<sequence>MEITAKIFLHLIQFAGFLFGQITNATLLFLVLTRAEKLFGSYRNVMAAFASYSLGYTWIEVLAQPVMHIKGAMFIVMMDGPIKMEAWMGNLLGSLYCGSTALCISLLTAQFYYRYVALCKEVMAENYGVDLFNESFIGPMYYTYDENGARILRWVDIMASVGCSCMMGTGLSLIAFCIFNIYSKLKNAGITMSPKTKELNRQLFVTLSLQYAGFLFGQITNATLLFLVLTRAEKLFGSYRNVMAAFASYSLGNTWIEVLAQPTIVPLIMMYGPVGAFITLPFLEIEVGTLGNYVGASAGAYPAIEPLIAIYFIKDFRNAVLCRQKRTGAKLNYISNNSQTRNSDIFSNSFH</sequence>
<dbReference type="WormBase" id="CBG11374">
    <property type="protein sequence ID" value="CBP48014"/>
    <property type="gene ID" value="WBGene00032498"/>
</dbReference>
<dbReference type="AlphaFoldDB" id="A8XD61"/>
<dbReference type="InterPro" id="IPR019428">
    <property type="entry name" value="7TM_GPCR_serpentine_rcpt_Str"/>
</dbReference>
<feature type="transmembrane region" description="Helical" evidence="1">
    <location>
        <begin position="203"/>
        <end position="229"/>
    </location>
</feature>
<feature type="transmembrane region" description="Helical" evidence="1">
    <location>
        <begin position="157"/>
        <end position="182"/>
    </location>
</feature>
<dbReference type="SUPFAM" id="SSF81321">
    <property type="entry name" value="Family A G protein-coupled receptor-like"/>
    <property type="match status" value="1"/>
</dbReference>
<dbReference type="CTD" id="8577140"/>
<dbReference type="HOGENOM" id="CLU_036335_2_1_1"/>
<dbReference type="InParanoid" id="A8XD61"/>
<keyword evidence="3" id="KW-1185">Reference proteome</keyword>
<evidence type="ECO:0000313" key="3">
    <source>
        <dbReference type="Proteomes" id="UP000008549"/>
    </source>
</evidence>
<keyword evidence="1" id="KW-0472">Membrane</keyword>
<evidence type="ECO:0000313" key="4">
    <source>
        <dbReference type="WormBase" id="CBG11374"/>
    </source>
</evidence>
<feature type="transmembrane region" description="Helical" evidence="1">
    <location>
        <begin position="7"/>
        <end position="33"/>
    </location>
</feature>
<proteinExistence type="predicted"/>
<dbReference type="KEGG" id="cbr:CBG_11374"/>
<dbReference type="PANTHER" id="PTHR22943">
    <property type="entry name" value="7-TRANSMEMBRANE DOMAIN RECEPTOR C.ELEGANS"/>
    <property type="match status" value="1"/>
</dbReference>
<reference evidence="2 3" key="2">
    <citation type="journal article" date="2011" name="PLoS Genet.">
        <title>Caenorhabditis briggsae recombinant inbred line genotypes reveal inter-strain incompatibility and the evolution of recombination.</title>
        <authorList>
            <person name="Ross J.A."/>
            <person name="Koboldt D.C."/>
            <person name="Staisch J.E."/>
            <person name="Chamberlin H.M."/>
            <person name="Gupta B.P."/>
            <person name="Miller R.D."/>
            <person name="Baird S.E."/>
            <person name="Haag E.S."/>
        </authorList>
    </citation>
    <scope>NUCLEOTIDE SEQUENCE [LARGE SCALE GENOMIC DNA]</scope>
    <source>
        <strain evidence="2 3">AF16</strain>
    </source>
</reference>
<dbReference type="Proteomes" id="UP000008549">
    <property type="component" value="Unassembled WGS sequence"/>
</dbReference>
<dbReference type="GO" id="GO:0007186">
    <property type="term" value="P:G protein-coupled receptor signaling pathway"/>
    <property type="evidence" value="ECO:0000318"/>
    <property type="project" value="GO_Central"/>
</dbReference>
<dbReference type="eggNOG" id="ENOG502T0B9">
    <property type="taxonomic scope" value="Eukaryota"/>
</dbReference>
<dbReference type="PANTHER" id="PTHR22943:SF70">
    <property type="entry name" value="SEVEN TM RECEPTOR"/>
    <property type="match status" value="1"/>
</dbReference>
<evidence type="ECO:0000313" key="2">
    <source>
        <dbReference type="EMBL" id="CAP30580.1"/>
    </source>
</evidence>
<dbReference type="Pfam" id="PF10326">
    <property type="entry name" value="7TM_GPCR_Str"/>
    <property type="match status" value="2"/>
</dbReference>
<dbReference type="OMA" id="TIVPLIM"/>
<name>A8XD61_CAEBR</name>
<dbReference type="GO" id="GO:0038022">
    <property type="term" value="F:G protein-coupled olfactory receptor activity"/>
    <property type="evidence" value="ECO:0000318"/>
    <property type="project" value="GO_Central"/>
</dbReference>
<organism evidence="2 3">
    <name type="scientific">Caenorhabditis briggsae</name>
    <dbReference type="NCBI Taxonomy" id="6238"/>
    <lineage>
        <taxon>Eukaryota</taxon>
        <taxon>Metazoa</taxon>
        <taxon>Ecdysozoa</taxon>
        <taxon>Nematoda</taxon>
        <taxon>Chromadorea</taxon>
        <taxon>Rhabditida</taxon>
        <taxon>Rhabditina</taxon>
        <taxon>Rhabditomorpha</taxon>
        <taxon>Rhabditoidea</taxon>
        <taxon>Rhabditidae</taxon>
        <taxon>Peloderinae</taxon>
        <taxon>Caenorhabditis</taxon>
    </lineage>
</organism>
<dbReference type="GO" id="GO:0005886">
    <property type="term" value="C:plasma membrane"/>
    <property type="evidence" value="ECO:0000318"/>
    <property type="project" value="GO_Central"/>
</dbReference>
<keyword evidence="1" id="KW-0812">Transmembrane</keyword>
<keyword evidence="1" id="KW-1133">Transmembrane helix</keyword>
<gene>
    <name evidence="2 4" type="ORF">CBG11374</name>
    <name evidence="2" type="ORF">CBG_11374</name>
</gene>
<protein>
    <submittedName>
        <fullName evidence="2">Protein CBG11374</fullName>
    </submittedName>
</protein>
<dbReference type="GO" id="GO:0042048">
    <property type="term" value="P:olfactory behavior"/>
    <property type="evidence" value="ECO:0000318"/>
    <property type="project" value="GO_Central"/>
</dbReference>
<evidence type="ECO:0000256" key="1">
    <source>
        <dbReference type="SAM" id="Phobius"/>
    </source>
</evidence>
<dbReference type="EMBL" id="HE600908">
    <property type="protein sequence ID" value="CAP30580.1"/>
    <property type="molecule type" value="Genomic_DNA"/>
</dbReference>
<dbReference type="GeneID" id="8577140"/>
<accession>A8XD61</accession>
<reference evidence="2 3" key="1">
    <citation type="journal article" date="2003" name="PLoS Biol.">
        <title>The genome sequence of Caenorhabditis briggsae: a platform for comparative genomics.</title>
        <authorList>
            <person name="Stein L.D."/>
            <person name="Bao Z."/>
            <person name="Blasiar D."/>
            <person name="Blumenthal T."/>
            <person name="Brent M.R."/>
            <person name="Chen N."/>
            <person name="Chinwalla A."/>
            <person name="Clarke L."/>
            <person name="Clee C."/>
            <person name="Coghlan A."/>
            <person name="Coulson A."/>
            <person name="D'Eustachio P."/>
            <person name="Fitch D.H."/>
            <person name="Fulton L.A."/>
            <person name="Fulton R.E."/>
            <person name="Griffiths-Jones S."/>
            <person name="Harris T.W."/>
            <person name="Hillier L.W."/>
            <person name="Kamath R."/>
            <person name="Kuwabara P.E."/>
            <person name="Mardis E.R."/>
            <person name="Marra M.A."/>
            <person name="Miner T.L."/>
            <person name="Minx P."/>
            <person name="Mullikin J.C."/>
            <person name="Plumb R.W."/>
            <person name="Rogers J."/>
            <person name="Schein J.E."/>
            <person name="Sohrmann M."/>
            <person name="Spieth J."/>
            <person name="Stajich J.E."/>
            <person name="Wei C."/>
            <person name="Willey D."/>
            <person name="Wilson R.K."/>
            <person name="Durbin R."/>
            <person name="Waterston R.H."/>
        </authorList>
    </citation>
    <scope>NUCLEOTIDE SEQUENCE [LARGE SCALE GENOMIC DNA]</scope>
    <source>
        <strain evidence="2 3">AF16</strain>
    </source>
</reference>